<dbReference type="SUPFAM" id="SSF52833">
    <property type="entry name" value="Thioredoxin-like"/>
    <property type="match status" value="1"/>
</dbReference>
<dbReference type="CDD" id="cd03185">
    <property type="entry name" value="GST_C_Tau"/>
    <property type="match status" value="1"/>
</dbReference>
<evidence type="ECO:0000259" key="5">
    <source>
        <dbReference type="PROSITE" id="PS50404"/>
    </source>
</evidence>
<dbReference type="SFLD" id="SFLDS00019">
    <property type="entry name" value="Glutathione_Transferase_(cytos"/>
    <property type="match status" value="1"/>
</dbReference>
<evidence type="ECO:0000256" key="1">
    <source>
        <dbReference type="ARBA" id="ARBA00012452"/>
    </source>
</evidence>
<dbReference type="InterPro" id="IPR045074">
    <property type="entry name" value="GST_C_Tau"/>
</dbReference>
<organism evidence="7">
    <name type="scientific">Populus euphratica</name>
    <name type="common">Euphrates poplar</name>
    <dbReference type="NCBI Taxonomy" id="75702"/>
    <lineage>
        <taxon>Eukaryota</taxon>
        <taxon>Viridiplantae</taxon>
        <taxon>Streptophyta</taxon>
        <taxon>Embryophyta</taxon>
        <taxon>Tracheophyta</taxon>
        <taxon>Spermatophyta</taxon>
        <taxon>Magnoliopsida</taxon>
        <taxon>eudicotyledons</taxon>
        <taxon>Gunneridae</taxon>
        <taxon>Pentapetalae</taxon>
        <taxon>rosids</taxon>
        <taxon>fabids</taxon>
        <taxon>Malpighiales</taxon>
        <taxon>Salicaceae</taxon>
        <taxon>Saliceae</taxon>
        <taxon>Populus</taxon>
    </lineage>
</organism>
<keyword evidence="2 7" id="KW-0808">Transferase</keyword>
<dbReference type="AlphaFoldDB" id="A0A193KWU6"/>
<dbReference type="EC" id="2.5.1.18" evidence="1"/>
<dbReference type="InterPro" id="IPR004046">
    <property type="entry name" value="GST_C"/>
</dbReference>
<dbReference type="EMBL" id="KU170251">
    <property type="protein sequence ID" value="ANO39956.1"/>
    <property type="molecule type" value="mRNA"/>
</dbReference>
<dbReference type="PROSITE" id="PS50405">
    <property type="entry name" value="GST_CTER"/>
    <property type="match status" value="1"/>
</dbReference>
<comment type="similarity">
    <text evidence="4">Belongs to the GST superfamily.</text>
</comment>
<evidence type="ECO:0000256" key="4">
    <source>
        <dbReference type="RuleBase" id="RU003494"/>
    </source>
</evidence>
<feature type="domain" description="GST C-terminal" evidence="6">
    <location>
        <begin position="87"/>
        <end position="210"/>
    </location>
</feature>
<dbReference type="GO" id="GO:0004364">
    <property type="term" value="F:glutathione transferase activity"/>
    <property type="evidence" value="ECO:0007669"/>
    <property type="project" value="UniProtKB-EC"/>
</dbReference>
<dbReference type="InterPro" id="IPR004045">
    <property type="entry name" value="Glutathione_S-Trfase_N"/>
</dbReference>
<dbReference type="GO" id="GO:0005737">
    <property type="term" value="C:cytoplasm"/>
    <property type="evidence" value="ECO:0007669"/>
    <property type="project" value="TreeGrafter"/>
</dbReference>
<comment type="catalytic activity">
    <reaction evidence="3">
        <text>RX + glutathione = an S-substituted glutathione + a halide anion + H(+)</text>
        <dbReference type="Rhea" id="RHEA:16437"/>
        <dbReference type="ChEBI" id="CHEBI:15378"/>
        <dbReference type="ChEBI" id="CHEBI:16042"/>
        <dbReference type="ChEBI" id="CHEBI:17792"/>
        <dbReference type="ChEBI" id="CHEBI:57925"/>
        <dbReference type="ChEBI" id="CHEBI:90779"/>
        <dbReference type="EC" id="2.5.1.18"/>
    </reaction>
</comment>
<reference evidence="7" key="1">
    <citation type="submission" date="2015-11" db="EMBL/GenBank/DDBJ databases">
        <title>Function and Structural Profiles of GST Gene Family from Three Populus Species Revealed the Sequence-function Decoupling of Orthologous Genes.</title>
        <authorList>
            <person name="Yang Q."/>
        </authorList>
    </citation>
    <scope>NUCLEOTIDE SEQUENCE</scope>
</reference>
<dbReference type="SFLD" id="SFLDG01152">
    <property type="entry name" value="Main.3:_Omega-_and_Tau-like"/>
    <property type="match status" value="1"/>
</dbReference>
<dbReference type="Pfam" id="PF00043">
    <property type="entry name" value="GST_C"/>
    <property type="match status" value="1"/>
</dbReference>
<protein>
    <recommendedName>
        <fullName evidence="1">glutathione transferase</fullName>
        <ecNumber evidence="1">2.5.1.18</ecNumber>
    </recommendedName>
</protein>
<feature type="domain" description="GST N-terminal" evidence="5">
    <location>
        <begin position="3"/>
        <end position="82"/>
    </location>
</feature>
<dbReference type="GO" id="GO:0006749">
    <property type="term" value="P:glutathione metabolic process"/>
    <property type="evidence" value="ECO:0007669"/>
    <property type="project" value="InterPro"/>
</dbReference>
<dbReference type="SFLD" id="SFLDG00358">
    <property type="entry name" value="Main_(cytGST)"/>
    <property type="match status" value="1"/>
</dbReference>
<accession>A0A193KWU6</accession>
<dbReference type="InterPro" id="IPR045073">
    <property type="entry name" value="Omega/Tau-like"/>
</dbReference>
<dbReference type="FunFam" id="1.20.1050.10:FF:000012">
    <property type="entry name" value="Tau class glutathione S-transferase"/>
    <property type="match status" value="1"/>
</dbReference>
<dbReference type="InterPro" id="IPR036282">
    <property type="entry name" value="Glutathione-S-Trfase_C_sf"/>
</dbReference>
<sequence>MEKGVKLFKTWSSPFGIRIVWALKVKGVQFEQIDEDLANKSPLLLLYNPVHKKIPVLVHDGKPVVESLIILEYIEETWKQNPLFPEDPLERAAARFWAKFGDDKVMPSIWEAFIKGREEEECAFAPAFENLKFLEEELKGKQFFGGERIGIVDIAFGWLANLVPVFEEIHAIKVIDEERFPSLYAWMQEFSRAPLIADCWPPHEKLVNKFRAIRDQSLLAAAPHA</sequence>
<dbReference type="Pfam" id="PF02798">
    <property type="entry name" value="GST_N"/>
    <property type="match status" value="1"/>
</dbReference>
<evidence type="ECO:0000256" key="2">
    <source>
        <dbReference type="ARBA" id="ARBA00022679"/>
    </source>
</evidence>
<dbReference type="SUPFAM" id="SSF47616">
    <property type="entry name" value="GST C-terminal domain-like"/>
    <property type="match status" value="1"/>
</dbReference>
<dbReference type="FunFam" id="3.40.30.10:FF:000014">
    <property type="entry name" value="Tau class glutathione S-transferase"/>
    <property type="match status" value="1"/>
</dbReference>
<dbReference type="InterPro" id="IPR040079">
    <property type="entry name" value="Glutathione_S-Trfase"/>
</dbReference>
<evidence type="ECO:0000256" key="3">
    <source>
        <dbReference type="ARBA" id="ARBA00047960"/>
    </source>
</evidence>
<dbReference type="CDD" id="cd03058">
    <property type="entry name" value="GST_N_Tau"/>
    <property type="match status" value="1"/>
</dbReference>
<evidence type="ECO:0000313" key="7">
    <source>
        <dbReference type="EMBL" id="ANO39956.1"/>
    </source>
</evidence>
<dbReference type="PROSITE" id="PS50404">
    <property type="entry name" value="GST_NTER"/>
    <property type="match status" value="1"/>
</dbReference>
<evidence type="ECO:0000259" key="6">
    <source>
        <dbReference type="PROSITE" id="PS50405"/>
    </source>
</evidence>
<name>A0A193KWU6_POPEU</name>
<dbReference type="InterPro" id="IPR010987">
    <property type="entry name" value="Glutathione-S-Trfase_C-like"/>
</dbReference>
<dbReference type="PANTHER" id="PTHR11260:SF729">
    <property type="entry name" value="GLUTATHIONE TRANSFERASE"/>
    <property type="match status" value="1"/>
</dbReference>
<dbReference type="Gene3D" id="3.40.30.10">
    <property type="entry name" value="Glutaredoxin"/>
    <property type="match status" value="1"/>
</dbReference>
<dbReference type="InterPro" id="IPR036249">
    <property type="entry name" value="Thioredoxin-like_sf"/>
</dbReference>
<dbReference type="Gene3D" id="1.20.1050.10">
    <property type="match status" value="1"/>
</dbReference>
<proteinExistence type="evidence at transcript level"/>
<dbReference type="PANTHER" id="PTHR11260">
    <property type="entry name" value="GLUTATHIONE S-TRANSFERASE, GST, SUPERFAMILY, GST DOMAIN CONTAINING"/>
    <property type="match status" value="1"/>
</dbReference>